<evidence type="ECO:0000313" key="2">
    <source>
        <dbReference type="Proteomes" id="UP000499080"/>
    </source>
</evidence>
<name>A0A4Y2MZU3_ARAVE</name>
<accession>A0A4Y2MZU3</accession>
<dbReference type="AlphaFoldDB" id="A0A4Y2MZU3"/>
<comment type="caution">
    <text evidence="1">The sequence shown here is derived from an EMBL/GenBank/DDBJ whole genome shotgun (WGS) entry which is preliminary data.</text>
</comment>
<evidence type="ECO:0000313" key="1">
    <source>
        <dbReference type="EMBL" id="GBN31894.1"/>
    </source>
</evidence>
<sequence>MLKSFLLKRRITLRSLHLHVNYQVIVYMSQVSLTPSWKSSSKMIRVPAVNEGCLWKSCVAEPCCVLLQVVAQESFFAALFCRIRLAPSYYKVTVEARRRKGPPGQFFKCQHYFHNSRSCLRDPVCVGRTKVYGTSLAKLAPNHRKLTKRSPCCHIYHAIVRYWVTTFGDLSPKKIQIWRRTAHFLLGLCVKCAGPHDSRGCPKPRETPAKCVTVVMNTWQIIRVAHKTPFNSRNQQKKPI</sequence>
<gene>
    <name evidence="1" type="ORF">AVEN_128456_1</name>
</gene>
<dbReference type="EMBL" id="BGPR01008150">
    <property type="protein sequence ID" value="GBN31894.1"/>
    <property type="molecule type" value="Genomic_DNA"/>
</dbReference>
<protein>
    <submittedName>
        <fullName evidence="1">Uncharacterized protein</fullName>
    </submittedName>
</protein>
<dbReference type="Proteomes" id="UP000499080">
    <property type="component" value="Unassembled WGS sequence"/>
</dbReference>
<organism evidence="1 2">
    <name type="scientific">Araneus ventricosus</name>
    <name type="common">Orbweaver spider</name>
    <name type="synonym">Epeira ventricosa</name>
    <dbReference type="NCBI Taxonomy" id="182803"/>
    <lineage>
        <taxon>Eukaryota</taxon>
        <taxon>Metazoa</taxon>
        <taxon>Ecdysozoa</taxon>
        <taxon>Arthropoda</taxon>
        <taxon>Chelicerata</taxon>
        <taxon>Arachnida</taxon>
        <taxon>Araneae</taxon>
        <taxon>Araneomorphae</taxon>
        <taxon>Entelegynae</taxon>
        <taxon>Araneoidea</taxon>
        <taxon>Araneidae</taxon>
        <taxon>Araneus</taxon>
    </lineage>
</organism>
<proteinExistence type="predicted"/>
<reference evidence="1 2" key="1">
    <citation type="journal article" date="2019" name="Sci. Rep.">
        <title>Orb-weaving spider Araneus ventricosus genome elucidates the spidroin gene catalogue.</title>
        <authorList>
            <person name="Kono N."/>
            <person name="Nakamura H."/>
            <person name="Ohtoshi R."/>
            <person name="Moran D.A.P."/>
            <person name="Shinohara A."/>
            <person name="Yoshida Y."/>
            <person name="Fujiwara M."/>
            <person name="Mori M."/>
            <person name="Tomita M."/>
            <person name="Arakawa K."/>
        </authorList>
    </citation>
    <scope>NUCLEOTIDE SEQUENCE [LARGE SCALE GENOMIC DNA]</scope>
</reference>
<dbReference type="OrthoDB" id="8123891at2759"/>
<keyword evidence="2" id="KW-1185">Reference proteome</keyword>